<dbReference type="EMBL" id="JADGJH010002394">
    <property type="protein sequence ID" value="KAJ3098767.1"/>
    <property type="molecule type" value="Genomic_DNA"/>
</dbReference>
<dbReference type="PANTHER" id="PTHR11782:SF121">
    <property type="entry name" value="NUCLEOSIDE-DIPHOSPHATASE MIG-23"/>
    <property type="match status" value="1"/>
</dbReference>
<dbReference type="Gene3D" id="3.30.420.150">
    <property type="entry name" value="Exopolyphosphatase. Domain 2"/>
    <property type="match status" value="1"/>
</dbReference>
<keyword evidence="8" id="KW-1185">Reference proteome</keyword>
<dbReference type="GO" id="GO:0006256">
    <property type="term" value="P:UDP catabolic process"/>
    <property type="evidence" value="ECO:0007669"/>
    <property type="project" value="TreeGrafter"/>
</dbReference>
<sequence>MQIDWAVIGWLVRLVGDFFGERAQRQWYEGRQFGLVVDAGSSGTRLAVYSWRLDVGGGTGLVRIERAFAGAPHDASLRAVVPGLSSLAAVCSAAAANATDANAADACFGAVAAHLAPLLEFARAAVPAALHATTPFFLLATAGLRLASRDTQRRMLAAVSAAVRQNSVFAVRDVRVIDGDEEGLYGWLAVNYLTKALSQSNGGRSFGFMDMGGASTQFAFVPTKEDLDGHLASSTSDYNDNSLHTVQLKTLDGAVLSYTVFVSSFLGFGVNEARRRYVHGLAQDWGLLDDDHSENPADSLINRDKSILIQDILNTTSTTTTTTTTTTSATLHQQQEETAVHIFDPCLPENLILKSDTHIQKILATSSNYTQKFHLIGTGSLPQCLASLHPYLRKSLPCQPAHQKQQPSCLFAGISAPLTDFSQHRFIGVSEYYYTPATFVPNKMSAEGGPVAYNFGAFVKNAEQRCATTYDRIWTTHVLQHGLVAAGSVEEERMQMQCFKSAWVLEVLHDGFGIPRDLQKQHFDGSGGQESGKSGSDHGKSNSGLGGATFESLNEIDGFK</sequence>
<evidence type="ECO:0000256" key="3">
    <source>
        <dbReference type="PIRSR" id="PIRSR600407-1"/>
    </source>
</evidence>
<dbReference type="GO" id="GO:0017111">
    <property type="term" value="F:ribonucleoside triphosphate phosphatase activity"/>
    <property type="evidence" value="ECO:0007669"/>
    <property type="project" value="TreeGrafter"/>
</dbReference>
<evidence type="ECO:0000256" key="5">
    <source>
        <dbReference type="RuleBase" id="RU003833"/>
    </source>
</evidence>
<dbReference type="AlphaFoldDB" id="A0AAD5SS59"/>
<accession>A0AAD5SS59</accession>
<dbReference type="GO" id="GO:0005794">
    <property type="term" value="C:Golgi apparatus"/>
    <property type="evidence" value="ECO:0007669"/>
    <property type="project" value="TreeGrafter"/>
</dbReference>
<evidence type="ECO:0000256" key="6">
    <source>
        <dbReference type="SAM" id="MobiDB-lite"/>
    </source>
</evidence>
<dbReference type="GO" id="GO:0016020">
    <property type="term" value="C:membrane"/>
    <property type="evidence" value="ECO:0007669"/>
    <property type="project" value="TreeGrafter"/>
</dbReference>
<evidence type="ECO:0000313" key="7">
    <source>
        <dbReference type="EMBL" id="KAJ3098767.1"/>
    </source>
</evidence>
<organism evidence="7 8">
    <name type="scientific">Physocladia obscura</name>
    <dbReference type="NCBI Taxonomy" id="109957"/>
    <lineage>
        <taxon>Eukaryota</taxon>
        <taxon>Fungi</taxon>
        <taxon>Fungi incertae sedis</taxon>
        <taxon>Chytridiomycota</taxon>
        <taxon>Chytridiomycota incertae sedis</taxon>
        <taxon>Chytridiomycetes</taxon>
        <taxon>Chytridiales</taxon>
        <taxon>Chytriomycetaceae</taxon>
        <taxon>Physocladia</taxon>
    </lineage>
</organism>
<evidence type="ECO:0000256" key="2">
    <source>
        <dbReference type="ARBA" id="ARBA00022801"/>
    </source>
</evidence>
<protein>
    <submittedName>
        <fullName evidence="7">Golgi apyrase</fullName>
    </submittedName>
</protein>
<evidence type="ECO:0000256" key="4">
    <source>
        <dbReference type="PIRSR" id="PIRSR600407-2"/>
    </source>
</evidence>
<dbReference type="GO" id="GO:0046036">
    <property type="term" value="P:CTP metabolic process"/>
    <property type="evidence" value="ECO:0007669"/>
    <property type="project" value="TreeGrafter"/>
</dbReference>
<feature type="region of interest" description="Disordered" evidence="6">
    <location>
        <begin position="519"/>
        <end position="560"/>
    </location>
</feature>
<name>A0AAD5SS59_9FUNG</name>
<keyword evidence="4" id="KW-0067">ATP-binding</keyword>
<dbReference type="PANTHER" id="PTHR11782">
    <property type="entry name" value="ADENOSINE/GUANOSINE DIPHOSPHATASE"/>
    <property type="match status" value="1"/>
</dbReference>
<dbReference type="Gene3D" id="3.30.420.40">
    <property type="match status" value="1"/>
</dbReference>
<comment type="caution">
    <text evidence="7">The sequence shown here is derived from an EMBL/GenBank/DDBJ whole genome shotgun (WGS) entry which is preliminary data.</text>
</comment>
<evidence type="ECO:0000256" key="1">
    <source>
        <dbReference type="ARBA" id="ARBA00009283"/>
    </source>
</evidence>
<reference evidence="7" key="1">
    <citation type="submission" date="2020-05" db="EMBL/GenBank/DDBJ databases">
        <title>Phylogenomic resolution of chytrid fungi.</title>
        <authorList>
            <person name="Stajich J.E."/>
            <person name="Amses K."/>
            <person name="Simmons R."/>
            <person name="Seto K."/>
            <person name="Myers J."/>
            <person name="Bonds A."/>
            <person name="Quandt C.A."/>
            <person name="Barry K."/>
            <person name="Liu P."/>
            <person name="Grigoriev I."/>
            <person name="Longcore J.E."/>
            <person name="James T.Y."/>
        </authorList>
    </citation>
    <scope>NUCLEOTIDE SEQUENCE</scope>
    <source>
        <strain evidence="7">JEL0513</strain>
    </source>
</reference>
<keyword evidence="4" id="KW-0547">Nucleotide-binding</keyword>
<proteinExistence type="inferred from homology"/>
<keyword evidence="2 5" id="KW-0378">Hydrolase</keyword>
<dbReference type="InterPro" id="IPR000407">
    <property type="entry name" value="GDA1_CD39_NTPase"/>
</dbReference>
<dbReference type="GO" id="GO:0004382">
    <property type="term" value="F:GDP phosphatase activity"/>
    <property type="evidence" value="ECO:0007669"/>
    <property type="project" value="TreeGrafter"/>
</dbReference>
<evidence type="ECO:0000313" key="8">
    <source>
        <dbReference type="Proteomes" id="UP001211907"/>
    </source>
</evidence>
<dbReference type="PROSITE" id="PS01238">
    <property type="entry name" value="GDA1_CD39_NTPASE"/>
    <property type="match status" value="1"/>
</dbReference>
<dbReference type="Proteomes" id="UP001211907">
    <property type="component" value="Unassembled WGS sequence"/>
</dbReference>
<feature type="non-terminal residue" evidence="7">
    <location>
        <position position="560"/>
    </location>
</feature>
<feature type="binding site" evidence="4">
    <location>
        <begin position="213"/>
        <end position="217"/>
    </location>
    <ligand>
        <name>ATP</name>
        <dbReference type="ChEBI" id="CHEBI:30616"/>
    </ligand>
</feature>
<dbReference type="GO" id="GO:0045134">
    <property type="term" value="F:UDP phosphatase activity"/>
    <property type="evidence" value="ECO:0007669"/>
    <property type="project" value="TreeGrafter"/>
</dbReference>
<dbReference type="Pfam" id="PF01150">
    <property type="entry name" value="GDA1_CD39"/>
    <property type="match status" value="1"/>
</dbReference>
<dbReference type="GO" id="GO:0005524">
    <property type="term" value="F:ATP binding"/>
    <property type="evidence" value="ECO:0007669"/>
    <property type="project" value="UniProtKB-KW"/>
</dbReference>
<gene>
    <name evidence="7" type="primary">YND1_2</name>
    <name evidence="7" type="ORF">HK100_005026</name>
</gene>
<feature type="active site" description="Proton acceptor" evidence="3">
    <location>
        <position position="182"/>
    </location>
</feature>
<comment type="similarity">
    <text evidence="1 5">Belongs to the GDA1/CD39 NTPase family.</text>
</comment>